<dbReference type="AlphaFoldDB" id="A0A2M7RBT6"/>
<evidence type="ECO:0000313" key="1">
    <source>
        <dbReference type="EMBL" id="PIY94027.1"/>
    </source>
</evidence>
<comment type="caution">
    <text evidence="1">The sequence shown here is derived from an EMBL/GenBank/DDBJ whole genome shotgun (WGS) entry which is preliminary data.</text>
</comment>
<sequence length="107" mass="12497">MIDYDQTWLISNANIFTAHNFKWTDITTISKAELDQYHYSGPLKYPEKSLIQSNGTTVYLVENGEIRPFSNEATFKKGGFKWSQIHYVSQNHLRLYEVGETLILEDF</sequence>
<protein>
    <submittedName>
        <fullName evidence="1">Uncharacterized protein</fullName>
    </submittedName>
</protein>
<dbReference type="EMBL" id="PFMC01000076">
    <property type="protein sequence ID" value="PIY94027.1"/>
    <property type="molecule type" value="Genomic_DNA"/>
</dbReference>
<evidence type="ECO:0000313" key="2">
    <source>
        <dbReference type="Proteomes" id="UP000228689"/>
    </source>
</evidence>
<accession>A0A2M7RBT6</accession>
<organism evidence="1 2">
    <name type="scientific">Candidatus Komeilibacteria bacterium CG_4_10_14_0_8_um_filter_37_78</name>
    <dbReference type="NCBI Taxonomy" id="1974471"/>
    <lineage>
        <taxon>Bacteria</taxon>
        <taxon>Candidatus Komeiliibacteriota</taxon>
    </lineage>
</organism>
<gene>
    <name evidence="1" type="ORF">COY67_03235</name>
</gene>
<name>A0A2M7RBT6_9BACT</name>
<dbReference type="Proteomes" id="UP000228689">
    <property type="component" value="Unassembled WGS sequence"/>
</dbReference>
<reference evidence="2" key="1">
    <citation type="submission" date="2017-09" db="EMBL/GenBank/DDBJ databases">
        <title>Depth-based differentiation of microbial function through sediment-hosted aquifers and enrichment of novel symbionts in the deep terrestrial subsurface.</title>
        <authorList>
            <person name="Probst A.J."/>
            <person name="Ladd B."/>
            <person name="Jarett J.K."/>
            <person name="Geller-Mcgrath D.E."/>
            <person name="Sieber C.M.K."/>
            <person name="Emerson J.B."/>
            <person name="Anantharaman K."/>
            <person name="Thomas B.C."/>
            <person name="Malmstrom R."/>
            <person name="Stieglmeier M."/>
            <person name="Klingl A."/>
            <person name="Woyke T."/>
            <person name="Ryan C.M."/>
            <person name="Banfield J.F."/>
        </authorList>
    </citation>
    <scope>NUCLEOTIDE SEQUENCE [LARGE SCALE GENOMIC DNA]</scope>
</reference>
<proteinExistence type="predicted"/>